<keyword evidence="1" id="KW-1133">Transmembrane helix</keyword>
<dbReference type="RefSeq" id="WP_136694480.1">
    <property type="nucleotide sequence ID" value="NZ_SSHH01000004.1"/>
</dbReference>
<dbReference type="EMBL" id="SSHH01000004">
    <property type="protein sequence ID" value="TIX48906.1"/>
    <property type="molecule type" value="Genomic_DNA"/>
</dbReference>
<feature type="transmembrane region" description="Helical" evidence="1">
    <location>
        <begin position="69"/>
        <end position="95"/>
    </location>
</feature>
<gene>
    <name evidence="2" type="ORF">E5222_14295</name>
</gene>
<reference evidence="2 3" key="1">
    <citation type="submission" date="2019-04" db="EMBL/GenBank/DDBJ databases">
        <title>Altererythrobacter aquimixticola sp. nov., isolated from sediment of junction between the ocean and a freshwater spring.</title>
        <authorList>
            <person name="Yoon J.-H."/>
        </authorList>
    </citation>
    <scope>NUCLEOTIDE SEQUENCE [LARGE SCALE GENOMIC DNA]</scope>
    <source>
        <strain evidence="2 3">SSKS-13</strain>
    </source>
</reference>
<evidence type="ECO:0000313" key="3">
    <source>
        <dbReference type="Proteomes" id="UP000309389"/>
    </source>
</evidence>
<keyword evidence="1" id="KW-0472">Membrane</keyword>
<proteinExistence type="predicted"/>
<accession>A0A4T3EWI3</accession>
<sequence>MSGKEEFEPVRGPRFDILQDGEGEWLVARGQNGWVVKLFVIPFLALWLTGWSFGGIAAINALFNSEKFQLFLLVWLVGWVIGLAFALSWLGWLLAGKMRLAVRHGGLEFRWAMPLLSGIRRYNVREMRNLRPAGSMFGMHIPSLQPSAPPFFPFQQGGIRFSYGGRSVTVMHGLDEAEAEIAIAWLKQRLPSAESR</sequence>
<feature type="transmembrane region" description="Helical" evidence="1">
    <location>
        <begin position="38"/>
        <end position="63"/>
    </location>
</feature>
<organism evidence="2 3">
    <name type="scientific">Alteraurantiacibacter aquimixticola</name>
    <dbReference type="NCBI Taxonomy" id="2489173"/>
    <lineage>
        <taxon>Bacteria</taxon>
        <taxon>Pseudomonadati</taxon>
        <taxon>Pseudomonadota</taxon>
        <taxon>Alphaproteobacteria</taxon>
        <taxon>Sphingomonadales</taxon>
        <taxon>Erythrobacteraceae</taxon>
        <taxon>Alteraurantiacibacter</taxon>
    </lineage>
</organism>
<evidence type="ECO:0000256" key="1">
    <source>
        <dbReference type="SAM" id="Phobius"/>
    </source>
</evidence>
<protein>
    <submittedName>
        <fullName evidence="2">Uncharacterized protein</fullName>
    </submittedName>
</protein>
<keyword evidence="1" id="KW-0812">Transmembrane</keyword>
<comment type="caution">
    <text evidence="2">The sequence shown here is derived from an EMBL/GenBank/DDBJ whole genome shotgun (WGS) entry which is preliminary data.</text>
</comment>
<dbReference type="AlphaFoldDB" id="A0A4T3EWI3"/>
<dbReference type="Proteomes" id="UP000309389">
    <property type="component" value="Unassembled WGS sequence"/>
</dbReference>
<name>A0A4T3EWI3_9SPHN</name>
<dbReference type="OrthoDB" id="7063294at2"/>
<evidence type="ECO:0000313" key="2">
    <source>
        <dbReference type="EMBL" id="TIX48906.1"/>
    </source>
</evidence>
<keyword evidence="3" id="KW-1185">Reference proteome</keyword>